<name>A0ABU5C346_9BACI</name>
<dbReference type="CDD" id="cd07812">
    <property type="entry name" value="SRPBCC"/>
    <property type="match status" value="1"/>
</dbReference>
<dbReference type="InterPro" id="IPR023393">
    <property type="entry name" value="START-like_dom_sf"/>
</dbReference>
<dbReference type="EMBL" id="JAWDIP010000003">
    <property type="protein sequence ID" value="MDY0393326.1"/>
    <property type="molecule type" value="Genomic_DNA"/>
</dbReference>
<evidence type="ECO:0000313" key="1">
    <source>
        <dbReference type="EMBL" id="MDY0393326.1"/>
    </source>
</evidence>
<evidence type="ECO:0000313" key="2">
    <source>
        <dbReference type="Proteomes" id="UP001281447"/>
    </source>
</evidence>
<proteinExistence type="predicted"/>
<dbReference type="Proteomes" id="UP001281447">
    <property type="component" value="Unassembled WGS sequence"/>
</dbReference>
<dbReference type="RefSeq" id="WP_390356707.1">
    <property type="nucleotide sequence ID" value="NZ_JBHUIZ010000013.1"/>
</dbReference>
<keyword evidence="2" id="KW-1185">Reference proteome</keyword>
<dbReference type="InterPro" id="IPR019587">
    <property type="entry name" value="Polyketide_cyclase/dehydratase"/>
</dbReference>
<accession>A0ABU5C346</accession>
<protein>
    <submittedName>
        <fullName evidence="1">SRPBCC family protein</fullName>
    </submittedName>
</protein>
<dbReference type="SUPFAM" id="SSF55961">
    <property type="entry name" value="Bet v1-like"/>
    <property type="match status" value="1"/>
</dbReference>
<dbReference type="Gene3D" id="3.30.530.20">
    <property type="match status" value="1"/>
</dbReference>
<sequence length="153" mass="17318">MPNTSHQLKLDSPLEQVWEFVSNVDNWAPLVKGYHSHHKLSVEQSIWTLKGEVGRIRKTMKIKIDIVEITDFERIAFRMKGITDNLHGSGSFSAKKLTEKTTLVTGELSIKANGLIGPMLNPLITSLLPRQLKELARSMCFQIEKQKHRAAIS</sequence>
<organism evidence="1 2">
    <name type="scientific">Tigheibacillus halophilus</name>
    <dbReference type="NCBI Taxonomy" id="361280"/>
    <lineage>
        <taxon>Bacteria</taxon>
        <taxon>Bacillati</taxon>
        <taxon>Bacillota</taxon>
        <taxon>Bacilli</taxon>
        <taxon>Bacillales</taxon>
        <taxon>Bacillaceae</taxon>
        <taxon>Tigheibacillus</taxon>
    </lineage>
</organism>
<gene>
    <name evidence="1" type="ORF">RWE15_01395</name>
</gene>
<reference evidence="1 2" key="1">
    <citation type="submission" date="2023-10" db="EMBL/GenBank/DDBJ databases">
        <title>Virgibacillus halophilus 5B73C genome.</title>
        <authorList>
            <person name="Miliotis G."/>
            <person name="Sengupta P."/>
            <person name="Hameed A."/>
            <person name="Chuvochina M."/>
            <person name="Mcdonagh F."/>
            <person name="Simpson A.C."/>
            <person name="Singh N.K."/>
            <person name="Rekha P.D."/>
            <person name="Raman K."/>
            <person name="Hugenholtz P."/>
            <person name="Venkateswaran K."/>
        </authorList>
    </citation>
    <scope>NUCLEOTIDE SEQUENCE [LARGE SCALE GENOMIC DNA]</scope>
    <source>
        <strain evidence="1 2">5B73C</strain>
    </source>
</reference>
<comment type="caution">
    <text evidence="1">The sequence shown here is derived from an EMBL/GenBank/DDBJ whole genome shotgun (WGS) entry which is preliminary data.</text>
</comment>
<dbReference type="Pfam" id="PF10604">
    <property type="entry name" value="Polyketide_cyc2"/>
    <property type="match status" value="1"/>
</dbReference>